<reference evidence="11" key="1">
    <citation type="submission" date="2020-10" db="EMBL/GenBank/DDBJ databases">
        <title>Unveiling of a novel bifunctional photoreceptor, Dualchrome1, isolated from a cosmopolitan green alga.</title>
        <authorList>
            <person name="Suzuki S."/>
            <person name="Kawachi M."/>
        </authorList>
    </citation>
    <scope>NUCLEOTIDE SEQUENCE</scope>
    <source>
        <strain evidence="11">NIES 2893</strain>
    </source>
</reference>
<protein>
    <recommendedName>
        <fullName evidence="10">4-hydroxy-3-methylbut-2-enyl diphosphate reductase</fullName>
        <ecNumber evidence="10">1.17.7.4</ecNumber>
    </recommendedName>
</protein>
<dbReference type="NCBIfam" id="TIGR00216">
    <property type="entry name" value="ispH_lytB"/>
    <property type="match status" value="1"/>
</dbReference>
<dbReference type="InterPro" id="IPR003451">
    <property type="entry name" value="LytB/IspH"/>
</dbReference>
<dbReference type="Gene3D" id="3.40.50.11270">
    <property type="match status" value="1"/>
</dbReference>
<evidence type="ECO:0000256" key="10">
    <source>
        <dbReference type="ARBA" id="ARBA00047177"/>
    </source>
</evidence>
<evidence type="ECO:0000256" key="5">
    <source>
        <dbReference type="ARBA" id="ARBA00023004"/>
    </source>
</evidence>
<dbReference type="Proteomes" id="UP000660262">
    <property type="component" value="Unassembled WGS sequence"/>
</dbReference>
<dbReference type="AlphaFoldDB" id="A0A830H7D8"/>
<keyword evidence="3" id="KW-0479">Metal-binding</keyword>
<evidence type="ECO:0000313" key="12">
    <source>
        <dbReference type="Proteomes" id="UP000660262"/>
    </source>
</evidence>
<gene>
    <name evidence="11" type="ORF">PPROV_000125900</name>
</gene>
<evidence type="ECO:0000256" key="6">
    <source>
        <dbReference type="ARBA" id="ARBA00023014"/>
    </source>
</evidence>
<accession>A0A830H7D8</accession>
<comment type="cofactor">
    <cofactor evidence="1">
        <name>[4Fe-4S] cluster</name>
        <dbReference type="ChEBI" id="CHEBI:49883"/>
    </cofactor>
</comment>
<evidence type="ECO:0000256" key="7">
    <source>
        <dbReference type="ARBA" id="ARBA00046313"/>
    </source>
</evidence>
<name>A0A830H7D8_9CHLO</name>
<dbReference type="EC" id="1.17.7.4" evidence="10"/>
<dbReference type="CDD" id="cd13944">
    <property type="entry name" value="lytB_ispH"/>
    <property type="match status" value="1"/>
</dbReference>
<evidence type="ECO:0000256" key="2">
    <source>
        <dbReference type="ARBA" id="ARBA00022485"/>
    </source>
</evidence>
<dbReference type="NCBIfam" id="NF009911">
    <property type="entry name" value="PRK13371.1"/>
    <property type="match status" value="1"/>
</dbReference>
<keyword evidence="12" id="KW-1185">Reference proteome</keyword>
<dbReference type="GO" id="GO:0046872">
    <property type="term" value="F:metal ion binding"/>
    <property type="evidence" value="ECO:0007669"/>
    <property type="project" value="UniProtKB-KW"/>
</dbReference>
<proteinExistence type="inferred from homology"/>
<evidence type="ECO:0000256" key="3">
    <source>
        <dbReference type="ARBA" id="ARBA00022723"/>
    </source>
</evidence>
<dbReference type="Pfam" id="PF02401">
    <property type="entry name" value="LYTB"/>
    <property type="match status" value="1"/>
</dbReference>
<dbReference type="OrthoDB" id="1698201at2759"/>
<evidence type="ECO:0000256" key="1">
    <source>
        <dbReference type="ARBA" id="ARBA00001966"/>
    </source>
</evidence>
<dbReference type="HAMAP" id="MF_00191">
    <property type="entry name" value="IspH"/>
    <property type="match status" value="1"/>
</dbReference>
<dbReference type="Gene3D" id="3.40.1010.20">
    <property type="entry name" value="4-hydroxy-3-methylbut-2-enyl diphosphate reductase, catalytic domain"/>
    <property type="match status" value="2"/>
</dbReference>
<comment type="pathway">
    <text evidence="8">Isoprenoid biosynthesis; dimethylallyl diphosphate biosynthesis; dimethylallyl diphosphate from (2E)-4-hydroxy-3-methylbutenyl diphosphate: step 1/1.</text>
</comment>
<evidence type="ECO:0000313" key="11">
    <source>
        <dbReference type="EMBL" id="GHP02502.1"/>
    </source>
</evidence>
<keyword evidence="4" id="KW-0560">Oxidoreductase</keyword>
<dbReference type="GO" id="GO:0019288">
    <property type="term" value="P:isopentenyl diphosphate biosynthetic process, methylerythritol 4-phosphate pathway"/>
    <property type="evidence" value="ECO:0007669"/>
    <property type="project" value="InterPro"/>
</dbReference>
<evidence type="ECO:0000256" key="4">
    <source>
        <dbReference type="ARBA" id="ARBA00023002"/>
    </source>
</evidence>
<comment type="caution">
    <text evidence="11">The sequence shown here is derived from an EMBL/GenBank/DDBJ whole genome shotgun (WGS) entry which is preliminary data.</text>
</comment>
<dbReference type="PANTHER" id="PTHR31619">
    <property type="entry name" value="4-HYDROXY-3-METHYLBUT-2-ENYL DIPHOSPHATE REDUCTASE, CHLOROPLASTIC"/>
    <property type="match status" value="1"/>
</dbReference>
<dbReference type="GO" id="GO:0051539">
    <property type="term" value="F:4 iron, 4 sulfur cluster binding"/>
    <property type="evidence" value="ECO:0007669"/>
    <property type="project" value="UniProtKB-KW"/>
</dbReference>
<comment type="pathway">
    <text evidence="7">Isoprenoid biosynthesis; isopentenyl diphosphate biosynthesis via DXP pathway; isopentenyl diphosphate from 1-deoxy-D-xylulose 5-phosphate: step 6/6.</text>
</comment>
<evidence type="ECO:0000256" key="9">
    <source>
        <dbReference type="ARBA" id="ARBA00046335"/>
    </source>
</evidence>
<dbReference type="EMBL" id="BNJQ01000003">
    <property type="protein sequence ID" value="GHP02502.1"/>
    <property type="molecule type" value="Genomic_DNA"/>
</dbReference>
<dbReference type="GO" id="GO:0050992">
    <property type="term" value="P:dimethylallyl diphosphate biosynthetic process"/>
    <property type="evidence" value="ECO:0007669"/>
    <property type="project" value="InterPro"/>
</dbReference>
<sequence length="479" mass="53659">MSLATQPPQRASSSFACSSSSARLCLRPAAPCGLQKRGLARCVVRCDAESSKESEKFDPRAFRRSLNSSGKYTRRVADDEGALKQMNDEGMAPGELIAQMREEGFMHKRGDVTIKLAKSYGFCWGVERAVQMAYEARKRHPEEKLWITNEIIHNPTVNKRLKEMEIEFIEDTDGTGKDFTGVEDGDVVILPAFGAAVEEMKLLNDKGATIVDTTCPWVSKVWNAVDMHTRKDYTSVIHGKWAHEETVATASFASTYLIVKDLKEADYVREYILADDEKRASMRPEFMEKFKNAMSKGFDPDKDLVAVGIANQTTMLKGDTKALGQLVQNTMIEKYGPENVNDHFMVLDTICDATQERQDAMFELVGQDTEEEKRSHLPKDVDMIIVVGGYNSSNTQHLQEISEHNNIPSFWVDTKDRIDLANNKLDHLMSWGELQTTENWLPEGPVRIGVTSGASTPDKVVEDVLDVVFAIKEAQMQAA</sequence>
<dbReference type="GO" id="GO:0051745">
    <property type="term" value="F:4-hydroxy-3-methylbut-2-enyl diphosphate reductase activity"/>
    <property type="evidence" value="ECO:0007669"/>
    <property type="project" value="UniProtKB-EC"/>
</dbReference>
<keyword evidence="6" id="KW-0411">Iron-sulfur</keyword>
<evidence type="ECO:0000256" key="8">
    <source>
        <dbReference type="ARBA" id="ARBA00046314"/>
    </source>
</evidence>
<comment type="similarity">
    <text evidence="9">Belongs to the IspH family.</text>
</comment>
<organism evidence="11 12">
    <name type="scientific">Pycnococcus provasolii</name>
    <dbReference type="NCBI Taxonomy" id="41880"/>
    <lineage>
        <taxon>Eukaryota</taxon>
        <taxon>Viridiplantae</taxon>
        <taxon>Chlorophyta</taxon>
        <taxon>Pseudoscourfieldiophyceae</taxon>
        <taxon>Pseudoscourfieldiales</taxon>
        <taxon>Pycnococcaceae</taxon>
        <taxon>Pycnococcus</taxon>
    </lineage>
</organism>
<keyword evidence="2" id="KW-0004">4Fe-4S</keyword>
<dbReference type="PANTHER" id="PTHR31619:SF5">
    <property type="entry name" value="4-HYDROXY-3-METHYLBUT-2-ENYL DIPHOSPHATE REDUCTASE, CHLOROPLASTIC"/>
    <property type="match status" value="1"/>
</dbReference>
<keyword evidence="5" id="KW-0408">Iron</keyword>